<dbReference type="PROSITE" id="PS00061">
    <property type="entry name" value="ADH_SHORT"/>
    <property type="match status" value="1"/>
</dbReference>
<protein>
    <recommendedName>
        <fullName evidence="5">Short-chain dehydrogenase</fullName>
    </recommendedName>
</protein>
<dbReference type="Gene3D" id="3.40.50.720">
    <property type="entry name" value="NAD(P)-binding Rossmann-like Domain"/>
    <property type="match status" value="1"/>
</dbReference>
<dbReference type="PRINTS" id="PR00080">
    <property type="entry name" value="SDRFAMILY"/>
</dbReference>
<organism evidence="3 4">
    <name type="scientific">Candidatus Desantisbacteria bacterium CG1_02_38_46</name>
    <dbReference type="NCBI Taxonomy" id="1817893"/>
    <lineage>
        <taxon>Bacteria</taxon>
        <taxon>Candidatus Desantisiibacteriota</taxon>
    </lineage>
</organism>
<dbReference type="InterPro" id="IPR020904">
    <property type="entry name" value="Sc_DH/Rdtase_CS"/>
</dbReference>
<evidence type="ECO:0008006" key="5">
    <source>
        <dbReference type="Google" id="ProtNLM"/>
    </source>
</evidence>
<evidence type="ECO:0000256" key="1">
    <source>
        <dbReference type="ARBA" id="ARBA00006484"/>
    </source>
</evidence>
<dbReference type="PRINTS" id="PR00081">
    <property type="entry name" value="GDHRDH"/>
</dbReference>
<dbReference type="InterPro" id="IPR002347">
    <property type="entry name" value="SDR_fam"/>
</dbReference>
<comment type="caution">
    <text evidence="3">The sequence shown here is derived from an EMBL/GenBank/DDBJ whole genome shotgun (WGS) entry which is preliminary data.</text>
</comment>
<name>A0A1J4SEF3_9BACT</name>
<proteinExistence type="inferred from homology"/>
<dbReference type="STRING" id="1817893.AUJ66_04570"/>
<evidence type="ECO:0000313" key="3">
    <source>
        <dbReference type="EMBL" id="OIN97036.1"/>
    </source>
</evidence>
<sequence length="257" mass="27422">MRLKNKVAVITGAGGGIGRAAALLFAKEGARVVVVDNNIQKGEETVSRIIKSKGDAIFFPADISKSDDVKKIFKVTVEKYGGLHILYNNAGVFLLGVDGMVTEITEESWDKIININLKGTFLCCKYGIPEIIKSGGGSVINTSSSAGIIGVPECDAYTASKGAIISLTRSMAVEYACKKVRINCIVPTAIATPMLDQSSRNNPKFDEQKFLSITPTRRYGKPEEIANMALFLASDESSYAVGGIFVVDGGVTIRTIG</sequence>
<dbReference type="Pfam" id="PF13561">
    <property type="entry name" value="adh_short_C2"/>
    <property type="match status" value="1"/>
</dbReference>
<dbReference type="InterPro" id="IPR036291">
    <property type="entry name" value="NAD(P)-bd_dom_sf"/>
</dbReference>
<dbReference type="NCBIfam" id="NF005559">
    <property type="entry name" value="PRK07231.1"/>
    <property type="match status" value="1"/>
</dbReference>
<dbReference type="EMBL" id="MNUO01000067">
    <property type="protein sequence ID" value="OIN97036.1"/>
    <property type="molecule type" value="Genomic_DNA"/>
</dbReference>
<reference evidence="3 4" key="1">
    <citation type="journal article" date="2016" name="Environ. Microbiol.">
        <title>Genomic resolution of a cold subsurface aquifer community provides metabolic insights for novel microbes adapted to high CO concentrations.</title>
        <authorList>
            <person name="Probst A.J."/>
            <person name="Castelle C.J."/>
            <person name="Singh A."/>
            <person name="Brown C.T."/>
            <person name="Anantharaman K."/>
            <person name="Sharon I."/>
            <person name="Hug L.A."/>
            <person name="Burstein D."/>
            <person name="Emerson J.B."/>
            <person name="Thomas B.C."/>
            <person name="Banfield J.F."/>
        </authorList>
    </citation>
    <scope>NUCLEOTIDE SEQUENCE [LARGE SCALE GENOMIC DNA]</scope>
    <source>
        <strain evidence="3">CG1_02_38_46</strain>
    </source>
</reference>
<gene>
    <name evidence="3" type="ORF">AUJ66_04570</name>
</gene>
<dbReference type="SUPFAM" id="SSF51735">
    <property type="entry name" value="NAD(P)-binding Rossmann-fold domains"/>
    <property type="match status" value="1"/>
</dbReference>
<dbReference type="CDD" id="cd05233">
    <property type="entry name" value="SDR_c"/>
    <property type="match status" value="1"/>
</dbReference>
<dbReference type="GO" id="GO:0016491">
    <property type="term" value="F:oxidoreductase activity"/>
    <property type="evidence" value="ECO:0007669"/>
    <property type="project" value="UniProtKB-KW"/>
</dbReference>
<dbReference type="AlphaFoldDB" id="A0A1J4SEF3"/>
<dbReference type="PANTHER" id="PTHR24321">
    <property type="entry name" value="DEHYDROGENASES, SHORT CHAIN"/>
    <property type="match status" value="1"/>
</dbReference>
<dbReference type="PANTHER" id="PTHR24321:SF8">
    <property type="entry name" value="ESTRADIOL 17-BETA-DEHYDROGENASE 8-RELATED"/>
    <property type="match status" value="1"/>
</dbReference>
<evidence type="ECO:0000256" key="2">
    <source>
        <dbReference type="ARBA" id="ARBA00023002"/>
    </source>
</evidence>
<dbReference type="FunFam" id="3.40.50.720:FF:000084">
    <property type="entry name" value="Short-chain dehydrogenase reductase"/>
    <property type="match status" value="1"/>
</dbReference>
<evidence type="ECO:0000313" key="4">
    <source>
        <dbReference type="Proteomes" id="UP000182278"/>
    </source>
</evidence>
<dbReference type="Proteomes" id="UP000182278">
    <property type="component" value="Unassembled WGS sequence"/>
</dbReference>
<comment type="similarity">
    <text evidence="1">Belongs to the short-chain dehydrogenases/reductases (SDR) family.</text>
</comment>
<accession>A0A1J4SEF3</accession>
<keyword evidence="2" id="KW-0560">Oxidoreductase</keyword>